<reference evidence="10 11" key="1">
    <citation type="journal article" date="2018" name="J. Microbiol.">
        <title>Bacillus spongiae sp. nov., isolated from sponge of Jeju Island.</title>
        <authorList>
            <person name="Lee G.E."/>
            <person name="Im W.T."/>
            <person name="Park J.S."/>
        </authorList>
    </citation>
    <scope>NUCLEOTIDE SEQUENCE [LARGE SCALE GENOMIC DNA]</scope>
    <source>
        <strain evidence="10 11">135PIL107-10</strain>
    </source>
</reference>
<comment type="function">
    <text evidence="7">Key enzyme in folate metabolism. Catalyzes an essential reaction for de novo glycine and purine synthesis, and for DNA precursor synthesis.</text>
</comment>
<dbReference type="Proteomes" id="UP001312865">
    <property type="component" value="Unassembled WGS sequence"/>
</dbReference>
<evidence type="ECO:0000313" key="10">
    <source>
        <dbReference type="EMBL" id="MEI5907287.1"/>
    </source>
</evidence>
<dbReference type="InterPro" id="IPR017925">
    <property type="entry name" value="DHFR_CS"/>
</dbReference>
<dbReference type="EC" id="1.5.1.3" evidence="3 7"/>
<evidence type="ECO:0000256" key="5">
    <source>
        <dbReference type="ARBA" id="ARBA00022857"/>
    </source>
</evidence>
<evidence type="ECO:0000256" key="2">
    <source>
        <dbReference type="ARBA" id="ARBA00009539"/>
    </source>
</evidence>
<dbReference type="PROSITE" id="PS51330">
    <property type="entry name" value="DHFR_2"/>
    <property type="match status" value="1"/>
</dbReference>
<dbReference type="CDD" id="cd00209">
    <property type="entry name" value="DHFR"/>
    <property type="match status" value="1"/>
</dbReference>
<dbReference type="RefSeq" id="WP_336586719.1">
    <property type="nucleotide sequence ID" value="NZ_JBBAXC010000006.1"/>
</dbReference>
<evidence type="ECO:0000256" key="7">
    <source>
        <dbReference type="PIRNR" id="PIRNR000194"/>
    </source>
</evidence>
<dbReference type="PANTHER" id="PTHR48069:SF3">
    <property type="entry name" value="DIHYDROFOLATE REDUCTASE"/>
    <property type="match status" value="1"/>
</dbReference>
<accession>A0ABU8HDN7</accession>
<evidence type="ECO:0000259" key="9">
    <source>
        <dbReference type="PROSITE" id="PS51330"/>
    </source>
</evidence>
<gene>
    <name evidence="10" type="ORF">WAK64_09475</name>
</gene>
<comment type="catalytic activity">
    <reaction evidence="7">
        <text>(6S)-5,6,7,8-tetrahydrofolate + NADP(+) = 7,8-dihydrofolate + NADPH + H(+)</text>
        <dbReference type="Rhea" id="RHEA:15009"/>
        <dbReference type="ChEBI" id="CHEBI:15378"/>
        <dbReference type="ChEBI" id="CHEBI:57451"/>
        <dbReference type="ChEBI" id="CHEBI:57453"/>
        <dbReference type="ChEBI" id="CHEBI:57783"/>
        <dbReference type="ChEBI" id="CHEBI:58349"/>
        <dbReference type="EC" id="1.5.1.3"/>
    </reaction>
</comment>
<evidence type="ECO:0000313" key="11">
    <source>
        <dbReference type="Proteomes" id="UP001312865"/>
    </source>
</evidence>
<evidence type="ECO:0000256" key="6">
    <source>
        <dbReference type="ARBA" id="ARBA00023002"/>
    </source>
</evidence>
<sequence>MISYIWAMDEQRLIGNQNAMPWHLPNDLANFKKTTLGSPIVMGRKTYDSLGRPLPGRDNIVLTRKNDFQVDGVKVFHSIQAVIDYANEQTSEVFVIGGAEIFVMLQDYVSKLYVTEIHKTFEGDTYFPEWDWSQWTVKSSIEGTVNEKNKYPHTFLIYERIEK</sequence>
<dbReference type="InterPro" id="IPR012259">
    <property type="entry name" value="DHFR"/>
</dbReference>
<evidence type="ECO:0000256" key="8">
    <source>
        <dbReference type="RuleBase" id="RU004474"/>
    </source>
</evidence>
<dbReference type="EMBL" id="JBBAXC010000006">
    <property type="protein sequence ID" value="MEI5907287.1"/>
    <property type="molecule type" value="Genomic_DNA"/>
</dbReference>
<keyword evidence="5 7" id="KW-0521">NADP</keyword>
<dbReference type="Gene3D" id="3.40.430.10">
    <property type="entry name" value="Dihydrofolate Reductase, subunit A"/>
    <property type="match status" value="1"/>
</dbReference>
<proteinExistence type="inferred from homology"/>
<keyword evidence="6 7" id="KW-0560">Oxidoreductase</keyword>
<evidence type="ECO:0000256" key="4">
    <source>
        <dbReference type="ARBA" id="ARBA00022563"/>
    </source>
</evidence>
<dbReference type="InterPro" id="IPR001796">
    <property type="entry name" value="DHFR_dom"/>
</dbReference>
<protein>
    <recommendedName>
        <fullName evidence="3 7">Dihydrofolate reductase</fullName>
        <ecNumber evidence="3 7">1.5.1.3</ecNumber>
    </recommendedName>
</protein>
<dbReference type="SUPFAM" id="SSF53597">
    <property type="entry name" value="Dihydrofolate reductase-like"/>
    <property type="match status" value="1"/>
</dbReference>
<comment type="similarity">
    <text evidence="2 7 8">Belongs to the dihydrofolate reductase family.</text>
</comment>
<comment type="caution">
    <text evidence="10">The sequence shown here is derived from an EMBL/GenBank/DDBJ whole genome shotgun (WGS) entry which is preliminary data.</text>
</comment>
<dbReference type="PANTHER" id="PTHR48069">
    <property type="entry name" value="DIHYDROFOLATE REDUCTASE"/>
    <property type="match status" value="1"/>
</dbReference>
<dbReference type="Pfam" id="PF00186">
    <property type="entry name" value="DHFR_1"/>
    <property type="match status" value="1"/>
</dbReference>
<keyword evidence="4 7" id="KW-0554">One-carbon metabolism</keyword>
<keyword evidence="11" id="KW-1185">Reference proteome</keyword>
<organism evidence="10 11">
    <name type="scientific">Bacillus spongiae</name>
    <dbReference type="NCBI Taxonomy" id="2683610"/>
    <lineage>
        <taxon>Bacteria</taxon>
        <taxon>Bacillati</taxon>
        <taxon>Bacillota</taxon>
        <taxon>Bacilli</taxon>
        <taxon>Bacillales</taxon>
        <taxon>Bacillaceae</taxon>
        <taxon>Bacillus</taxon>
    </lineage>
</organism>
<dbReference type="PRINTS" id="PR00070">
    <property type="entry name" value="DHFR"/>
</dbReference>
<dbReference type="PIRSF" id="PIRSF000194">
    <property type="entry name" value="DHFR"/>
    <property type="match status" value="1"/>
</dbReference>
<evidence type="ECO:0000256" key="3">
    <source>
        <dbReference type="ARBA" id="ARBA00012856"/>
    </source>
</evidence>
<dbReference type="PROSITE" id="PS00075">
    <property type="entry name" value="DHFR_1"/>
    <property type="match status" value="1"/>
</dbReference>
<feature type="domain" description="DHFR" evidence="9">
    <location>
        <begin position="1"/>
        <end position="160"/>
    </location>
</feature>
<dbReference type="GO" id="GO:0004146">
    <property type="term" value="F:dihydrofolate reductase activity"/>
    <property type="evidence" value="ECO:0007669"/>
    <property type="project" value="UniProtKB-EC"/>
</dbReference>
<evidence type="ECO:0000256" key="1">
    <source>
        <dbReference type="ARBA" id="ARBA00004903"/>
    </source>
</evidence>
<name>A0ABU8HDN7_9BACI</name>
<comment type="pathway">
    <text evidence="1 7">Cofactor biosynthesis; tetrahydrofolate biosynthesis; 5,6,7,8-tetrahydrofolate from 7,8-dihydrofolate: step 1/1.</text>
</comment>
<dbReference type="InterPro" id="IPR024072">
    <property type="entry name" value="DHFR-like_dom_sf"/>
</dbReference>